<feature type="binding site" evidence="2">
    <location>
        <position position="368"/>
    </location>
    <ligand>
        <name>Zn(2+)</name>
        <dbReference type="ChEBI" id="CHEBI:29105"/>
        <note>catalytic</note>
    </ligand>
</feature>
<keyword evidence="2" id="KW-0479">Metal-binding</keyword>
<evidence type="ECO:0000256" key="3">
    <source>
        <dbReference type="SAM" id="SignalP"/>
    </source>
</evidence>
<dbReference type="InterPro" id="IPR014782">
    <property type="entry name" value="Peptidase_M1_dom"/>
</dbReference>
<dbReference type="Proteomes" id="UP000230790">
    <property type="component" value="Unassembled WGS sequence"/>
</dbReference>
<dbReference type="EMBL" id="PGTN01000001">
    <property type="protein sequence ID" value="PJF49094.1"/>
    <property type="molecule type" value="Genomic_DNA"/>
</dbReference>
<name>A0A2M8QH46_9CHLR</name>
<organism evidence="5 6">
    <name type="scientific">Candidatus Thermofonsia Clade 3 bacterium</name>
    <dbReference type="NCBI Taxonomy" id="2364212"/>
    <lineage>
        <taxon>Bacteria</taxon>
        <taxon>Bacillati</taxon>
        <taxon>Chloroflexota</taxon>
        <taxon>Candidatus Thermofontia</taxon>
        <taxon>Candidatus Thermofonsia Clade 3</taxon>
    </lineage>
</organism>
<keyword evidence="3" id="KW-0732">Signal</keyword>
<keyword evidence="2" id="KW-0862">Zinc</keyword>
<evidence type="ECO:0000313" key="6">
    <source>
        <dbReference type="Proteomes" id="UP000230790"/>
    </source>
</evidence>
<dbReference type="CDD" id="cd09604">
    <property type="entry name" value="M1_APN_like"/>
    <property type="match status" value="1"/>
</dbReference>
<comment type="cofactor">
    <cofactor evidence="2">
        <name>Zn(2+)</name>
        <dbReference type="ChEBI" id="CHEBI:29105"/>
    </cofactor>
    <text evidence="2">Binds 1 zinc ion per subunit.</text>
</comment>
<feature type="active site" description="Proton donor" evidence="1">
    <location>
        <position position="425"/>
    </location>
</feature>
<dbReference type="GO" id="GO:0008237">
    <property type="term" value="F:metallopeptidase activity"/>
    <property type="evidence" value="ECO:0007669"/>
    <property type="project" value="InterPro"/>
</dbReference>
<dbReference type="PANTHER" id="PTHR45726">
    <property type="entry name" value="LEUKOTRIENE A-4 HYDROLASE"/>
    <property type="match status" value="1"/>
</dbReference>
<evidence type="ECO:0000256" key="2">
    <source>
        <dbReference type="PIRSR" id="PIRSR634015-3"/>
    </source>
</evidence>
<dbReference type="Pfam" id="PF01433">
    <property type="entry name" value="Peptidase_M1"/>
    <property type="match status" value="1"/>
</dbReference>
<evidence type="ECO:0000313" key="5">
    <source>
        <dbReference type="EMBL" id="PJF49094.1"/>
    </source>
</evidence>
<dbReference type="PANTHER" id="PTHR45726:SF3">
    <property type="entry name" value="LEUKOTRIENE A-4 HYDROLASE"/>
    <property type="match status" value="1"/>
</dbReference>
<feature type="chain" id="PRO_5014747425" description="Peptidase M1 membrane alanine aminopeptidase domain-containing protein" evidence="3">
    <location>
        <begin position="24"/>
        <end position="504"/>
    </location>
</feature>
<feature type="active site" description="Proton acceptor" evidence="1">
    <location>
        <position position="346"/>
    </location>
</feature>
<reference evidence="5 6" key="1">
    <citation type="submission" date="2017-11" db="EMBL/GenBank/DDBJ databases">
        <title>Evolution of Phototrophy in the Chloroflexi Phylum Driven by Horizontal Gene Transfer.</title>
        <authorList>
            <person name="Ward L.M."/>
            <person name="Hemp J."/>
            <person name="Shih P.M."/>
            <person name="Mcglynn S.E."/>
            <person name="Fischer W."/>
        </authorList>
    </citation>
    <scope>NUCLEOTIDE SEQUENCE [LARGE SCALE GENOMIC DNA]</scope>
    <source>
        <strain evidence="5">JP3_7</strain>
    </source>
</reference>
<feature type="binding site" evidence="2">
    <location>
        <position position="345"/>
    </location>
    <ligand>
        <name>Zn(2+)</name>
        <dbReference type="ChEBI" id="CHEBI:29105"/>
        <note>catalytic</note>
    </ligand>
</feature>
<dbReference type="AlphaFoldDB" id="A0A2M8QH46"/>
<accession>A0A2M8QH46</accession>
<sequence>MRCAVVCCSIVVFALAACTRTGASGKPILIPTAVVRSGDIVGRLIGGALPTLDDPPERPLYVLNVTLDYAGGNVHTQQRIEFVNPTGQTTSEVKFNLPPARRAGAVEFRDVRIFGQAEPLPFELTDAVLTVQLPAPLPPGKAIAMTFNFTFKVPLQEMITGIGGDDTSRGPHSLMCGHWYVMLAPFRDGQWDTPAYVPIGDPYTSELADYEVSILAPEGVTIAGGGDEMRDGRLWRYSLPKARVFAFAASDVYEVDALEEDGVTFIHYVYPEHRHTRAAVLNTAARAVRLFTRLYGPYPYRTLRIVETGRQQGQEYSAMVGIGATIYAGYSGRGARHDLIATTVHEVAHQWWFNVVGNDQIRSPWLDEAFARYGELRFYQEYYDADADWWYGHFILGKERGRLTGAIDLPLSAYPDSRAYINAVYRRGLMFLNDIRKQVGTATLDAAMKDYYQSQIYKIADQDAFFDALARHTSEDLSGLVKGYFAGAVDLPCRISNNAAGCRR</sequence>
<dbReference type="GO" id="GO:0008270">
    <property type="term" value="F:zinc ion binding"/>
    <property type="evidence" value="ECO:0007669"/>
    <property type="project" value="InterPro"/>
</dbReference>
<dbReference type="InterPro" id="IPR034015">
    <property type="entry name" value="M1_LTA4H"/>
</dbReference>
<evidence type="ECO:0000259" key="4">
    <source>
        <dbReference type="Pfam" id="PF01433"/>
    </source>
</evidence>
<feature type="signal peptide" evidence="3">
    <location>
        <begin position="1"/>
        <end position="23"/>
    </location>
</feature>
<dbReference type="Gene3D" id="1.10.390.10">
    <property type="entry name" value="Neutral Protease Domain 2"/>
    <property type="match status" value="1"/>
</dbReference>
<dbReference type="InterPro" id="IPR027268">
    <property type="entry name" value="Peptidase_M4/M1_CTD_sf"/>
</dbReference>
<feature type="domain" description="Peptidase M1 membrane alanine aminopeptidase" evidence="4">
    <location>
        <begin position="333"/>
        <end position="483"/>
    </location>
</feature>
<evidence type="ECO:0000256" key="1">
    <source>
        <dbReference type="PIRSR" id="PIRSR634015-1"/>
    </source>
</evidence>
<feature type="binding site" evidence="2">
    <location>
        <position position="349"/>
    </location>
    <ligand>
        <name>Zn(2+)</name>
        <dbReference type="ChEBI" id="CHEBI:29105"/>
        <note>catalytic</note>
    </ligand>
</feature>
<gene>
    <name evidence="5" type="ORF">CUN48_00325</name>
</gene>
<dbReference type="SUPFAM" id="SSF55486">
    <property type="entry name" value="Metalloproteases ('zincins'), catalytic domain"/>
    <property type="match status" value="1"/>
</dbReference>
<comment type="caution">
    <text evidence="5">The sequence shown here is derived from an EMBL/GenBank/DDBJ whole genome shotgun (WGS) entry which is preliminary data.</text>
</comment>
<dbReference type="PROSITE" id="PS51257">
    <property type="entry name" value="PROKAR_LIPOPROTEIN"/>
    <property type="match status" value="1"/>
</dbReference>
<proteinExistence type="predicted"/>
<protein>
    <recommendedName>
        <fullName evidence="4">Peptidase M1 membrane alanine aminopeptidase domain-containing protein</fullName>
    </recommendedName>
</protein>